<evidence type="ECO:0000313" key="1">
    <source>
        <dbReference type="EMBL" id="TFK53849.1"/>
    </source>
</evidence>
<dbReference type="Pfam" id="PF10300">
    <property type="entry name" value="Iml2-TPR_39"/>
    <property type="match status" value="1"/>
</dbReference>
<dbReference type="SUPFAM" id="SSF48452">
    <property type="entry name" value="TPR-like"/>
    <property type="match status" value="1"/>
</dbReference>
<dbReference type="InterPro" id="IPR011990">
    <property type="entry name" value="TPR-like_helical_dom_sf"/>
</dbReference>
<dbReference type="OrthoDB" id="43460at2759"/>
<dbReference type="GO" id="GO:0005741">
    <property type="term" value="C:mitochondrial outer membrane"/>
    <property type="evidence" value="ECO:0007669"/>
    <property type="project" value="TreeGrafter"/>
</dbReference>
<dbReference type="EMBL" id="ML213506">
    <property type="protein sequence ID" value="TFK53849.1"/>
    <property type="molecule type" value="Genomic_DNA"/>
</dbReference>
<organism evidence="1 2">
    <name type="scientific">Heliocybe sulcata</name>
    <dbReference type="NCBI Taxonomy" id="5364"/>
    <lineage>
        <taxon>Eukaryota</taxon>
        <taxon>Fungi</taxon>
        <taxon>Dikarya</taxon>
        <taxon>Basidiomycota</taxon>
        <taxon>Agaricomycotina</taxon>
        <taxon>Agaricomycetes</taxon>
        <taxon>Gloeophyllales</taxon>
        <taxon>Gloeophyllaceae</taxon>
        <taxon>Heliocybe</taxon>
    </lineage>
</organism>
<dbReference type="PANTHER" id="PTHR31859">
    <property type="entry name" value="TETRATRICOPEPTIDE REPEAT PROTEIN 39 FAMILY MEMBER"/>
    <property type="match status" value="1"/>
</dbReference>
<evidence type="ECO:0008006" key="3">
    <source>
        <dbReference type="Google" id="ProtNLM"/>
    </source>
</evidence>
<name>A0A5C3N7R6_9AGAM</name>
<dbReference type="PANTHER" id="PTHR31859:SF1">
    <property type="entry name" value="TETRATRICOPEPTIDE REPEAT PROTEIN 39C"/>
    <property type="match status" value="1"/>
</dbReference>
<protein>
    <recommendedName>
        <fullName evidence="3">TPR-like protein</fullName>
    </recommendedName>
</protein>
<dbReference type="Gene3D" id="1.25.40.10">
    <property type="entry name" value="Tetratricopeptide repeat domain"/>
    <property type="match status" value="1"/>
</dbReference>
<reference evidence="1 2" key="1">
    <citation type="journal article" date="2019" name="Nat. Ecol. Evol.">
        <title>Megaphylogeny resolves global patterns of mushroom evolution.</title>
        <authorList>
            <person name="Varga T."/>
            <person name="Krizsan K."/>
            <person name="Foldi C."/>
            <person name="Dima B."/>
            <person name="Sanchez-Garcia M."/>
            <person name="Sanchez-Ramirez S."/>
            <person name="Szollosi G.J."/>
            <person name="Szarkandi J.G."/>
            <person name="Papp V."/>
            <person name="Albert L."/>
            <person name="Andreopoulos W."/>
            <person name="Angelini C."/>
            <person name="Antonin V."/>
            <person name="Barry K.W."/>
            <person name="Bougher N.L."/>
            <person name="Buchanan P."/>
            <person name="Buyck B."/>
            <person name="Bense V."/>
            <person name="Catcheside P."/>
            <person name="Chovatia M."/>
            <person name="Cooper J."/>
            <person name="Damon W."/>
            <person name="Desjardin D."/>
            <person name="Finy P."/>
            <person name="Geml J."/>
            <person name="Haridas S."/>
            <person name="Hughes K."/>
            <person name="Justo A."/>
            <person name="Karasinski D."/>
            <person name="Kautmanova I."/>
            <person name="Kiss B."/>
            <person name="Kocsube S."/>
            <person name="Kotiranta H."/>
            <person name="LaButti K.M."/>
            <person name="Lechner B.E."/>
            <person name="Liimatainen K."/>
            <person name="Lipzen A."/>
            <person name="Lukacs Z."/>
            <person name="Mihaltcheva S."/>
            <person name="Morgado L.N."/>
            <person name="Niskanen T."/>
            <person name="Noordeloos M.E."/>
            <person name="Ohm R.A."/>
            <person name="Ortiz-Santana B."/>
            <person name="Ovrebo C."/>
            <person name="Racz N."/>
            <person name="Riley R."/>
            <person name="Savchenko A."/>
            <person name="Shiryaev A."/>
            <person name="Soop K."/>
            <person name="Spirin V."/>
            <person name="Szebenyi C."/>
            <person name="Tomsovsky M."/>
            <person name="Tulloss R.E."/>
            <person name="Uehling J."/>
            <person name="Grigoriev I.V."/>
            <person name="Vagvolgyi C."/>
            <person name="Papp T."/>
            <person name="Martin F.M."/>
            <person name="Miettinen O."/>
            <person name="Hibbett D.S."/>
            <person name="Nagy L.G."/>
        </authorList>
    </citation>
    <scope>NUCLEOTIDE SEQUENCE [LARGE SCALE GENOMIC DNA]</scope>
    <source>
        <strain evidence="1 2">OMC1185</strain>
    </source>
</reference>
<dbReference type="Proteomes" id="UP000305948">
    <property type="component" value="Unassembled WGS sequence"/>
</dbReference>
<dbReference type="GO" id="GO:0005634">
    <property type="term" value="C:nucleus"/>
    <property type="evidence" value="ECO:0007669"/>
    <property type="project" value="TreeGrafter"/>
</dbReference>
<evidence type="ECO:0000313" key="2">
    <source>
        <dbReference type="Proteomes" id="UP000305948"/>
    </source>
</evidence>
<keyword evidence="2" id="KW-1185">Reference proteome</keyword>
<dbReference type="AlphaFoldDB" id="A0A5C3N7R6"/>
<dbReference type="GO" id="GO:0005829">
    <property type="term" value="C:cytosol"/>
    <property type="evidence" value="ECO:0007669"/>
    <property type="project" value="TreeGrafter"/>
</dbReference>
<sequence>MSTAVHNPVAVAEHEKPAVLIEQKALQSGLQDEVQTLQPLDTSDIPPPPPGIPKTPYSPAHALDDIPGVRYALDLFLASYMVESEKYCDDCDPNKERLYFTTGYGLIQCVKGLMSFENEDILTALGHAKHGNTIASHHRKKSASMATRLAGLVVSSLHTSGVGYYKSMTPVERHAELVYAESLFEKSILGIVYSGDWLAFIKEALNMRTTINIYRQLGKYLEAVDAAAGGYDASIDADFRSGVYLGVGMSHLVLSMMPERLQTIVELFGYKGDRQVGLNYLMRSGGWSTESAEPNVPQETEGVRRSICDAALLIFHLVLSSFTFDGVNIEMAQKILDYSLRRYPNGILFLFGAGRLNLCRSRPREAIKYYKQAMRAQSQYANLHQVSWWEMAVANLCLWDVETSLECWRTMLKESTWSKACYAYGVAVCLLQLGGEDNEKEAAALLEKVPTLRQRIAGKSIPLEKFAERKARKYKSQSRLLLPALEFAYVFLCIAHAPREVLVTKMVPMVQESLEMLKTHEKDPKAYGPGYWDDLCLARFLEGVCWRYVAHPDPDAIVEDVEGEMGLMQEEAEKRAKEAFAAVFEHGPKIELDHYLVFYSHYEFGRLLFCAGDKAGAKHQFELVLSGKPLEVNAAGKKGKYSLESNLHVRASAALDALDKRQKL</sequence>
<proteinExistence type="predicted"/>
<accession>A0A5C3N7R6</accession>
<dbReference type="InterPro" id="IPR019412">
    <property type="entry name" value="IML2/TPR_39"/>
</dbReference>
<gene>
    <name evidence="1" type="ORF">OE88DRAFT_1654178</name>
</gene>